<name>A0A1G1ZBN6_9BACT</name>
<gene>
    <name evidence="1" type="ORF">A3H06_00995</name>
</gene>
<dbReference type="EMBL" id="MHJC01000026">
    <property type="protein sequence ID" value="OGY61280.1"/>
    <property type="molecule type" value="Genomic_DNA"/>
</dbReference>
<evidence type="ECO:0000313" key="2">
    <source>
        <dbReference type="Proteomes" id="UP000176976"/>
    </source>
</evidence>
<dbReference type="AlphaFoldDB" id="A0A1G1ZBN6"/>
<comment type="caution">
    <text evidence="1">The sequence shown here is derived from an EMBL/GenBank/DDBJ whole genome shotgun (WGS) entry which is preliminary data.</text>
</comment>
<evidence type="ECO:0000313" key="1">
    <source>
        <dbReference type="EMBL" id="OGY61280.1"/>
    </source>
</evidence>
<sequence>MKKKYDFNFFVLARLAEIRKKTRPHSFPRPLSAGGIQTRILAKNISRSFAKSFPQKIVFAKLRPFYRTAHFLPFEPFGDVVFPALSILESSVLRTEARSARGTPLITDFENRF</sequence>
<dbReference type="Proteomes" id="UP000176976">
    <property type="component" value="Unassembled WGS sequence"/>
</dbReference>
<organism evidence="1 2">
    <name type="scientific">Candidatus Colwellbacteria bacterium RIFCSPLOWO2_12_FULL_44_13</name>
    <dbReference type="NCBI Taxonomy" id="1797694"/>
    <lineage>
        <taxon>Bacteria</taxon>
        <taxon>Candidatus Colwelliibacteriota</taxon>
    </lineage>
</organism>
<protein>
    <submittedName>
        <fullName evidence="1">Uncharacterized protein</fullName>
    </submittedName>
</protein>
<reference evidence="1 2" key="1">
    <citation type="journal article" date="2016" name="Nat. Commun.">
        <title>Thousands of microbial genomes shed light on interconnected biogeochemical processes in an aquifer system.</title>
        <authorList>
            <person name="Anantharaman K."/>
            <person name="Brown C.T."/>
            <person name="Hug L.A."/>
            <person name="Sharon I."/>
            <person name="Castelle C.J."/>
            <person name="Probst A.J."/>
            <person name="Thomas B.C."/>
            <person name="Singh A."/>
            <person name="Wilkins M.J."/>
            <person name="Karaoz U."/>
            <person name="Brodie E.L."/>
            <person name="Williams K.H."/>
            <person name="Hubbard S.S."/>
            <person name="Banfield J.F."/>
        </authorList>
    </citation>
    <scope>NUCLEOTIDE SEQUENCE [LARGE SCALE GENOMIC DNA]</scope>
</reference>
<accession>A0A1G1ZBN6</accession>
<proteinExistence type="predicted"/>